<reference evidence="1" key="1">
    <citation type="submission" date="2020-04" db="EMBL/GenBank/DDBJ databases">
        <authorList>
            <person name="Chiriac C."/>
            <person name="Salcher M."/>
            <person name="Ghai R."/>
            <person name="Kavagutti S V."/>
        </authorList>
    </citation>
    <scope>NUCLEOTIDE SEQUENCE</scope>
</reference>
<sequence length="236" mass="26854">MKIADMSVEFLDHMGSDLTVVNAARVSFAKEHEEFDHTTDRGLIKYLAKHNHWSPFAHCSASFRVKAPIFVARQLVKHTVGFSWNEVSRRYVNDDPEFYIPEVWRKAAANVKQGSSEEAVPFLTNPAQRASATALMVYKMLLEQGVCAEQARMVLPQNTMTEWIWSGTLYAWSRMCTLRLDSHTQKETREVAQLVSSTMAEVFPTSWEFLMNTEQKDKPCVLLSSTPTSSPTKQQS</sequence>
<organism evidence="1">
    <name type="scientific">uncultured Caudovirales phage</name>
    <dbReference type="NCBI Taxonomy" id="2100421"/>
    <lineage>
        <taxon>Viruses</taxon>
        <taxon>Duplodnaviria</taxon>
        <taxon>Heunggongvirae</taxon>
        <taxon>Uroviricota</taxon>
        <taxon>Caudoviricetes</taxon>
        <taxon>Peduoviridae</taxon>
        <taxon>Maltschvirus</taxon>
        <taxon>Maltschvirus maltsch</taxon>
    </lineage>
</organism>
<dbReference type="PANTHER" id="PTHR34934:SF1">
    <property type="entry name" value="FLAVIN-DEPENDENT THYMIDYLATE SYNTHASE"/>
    <property type="match status" value="1"/>
</dbReference>
<accession>A0A6J5LWU9</accession>
<dbReference type="GO" id="GO:0006231">
    <property type="term" value="P:dTMP biosynthetic process"/>
    <property type="evidence" value="ECO:0007669"/>
    <property type="project" value="InterPro"/>
</dbReference>
<dbReference type="GO" id="GO:0050797">
    <property type="term" value="F:thymidylate synthase (FAD) activity"/>
    <property type="evidence" value="ECO:0007669"/>
    <property type="project" value="InterPro"/>
</dbReference>
<dbReference type="GO" id="GO:0004799">
    <property type="term" value="F:thymidylate synthase activity"/>
    <property type="evidence" value="ECO:0007669"/>
    <property type="project" value="TreeGrafter"/>
</dbReference>
<dbReference type="GO" id="GO:0070402">
    <property type="term" value="F:NADPH binding"/>
    <property type="evidence" value="ECO:0007669"/>
    <property type="project" value="TreeGrafter"/>
</dbReference>
<dbReference type="PANTHER" id="PTHR34934">
    <property type="entry name" value="FLAVIN-DEPENDENT THYMIDYLATE SYNTHASE"/>
    <property type="match status" value="1"/>
</dbReference>
<dbReference type="EMBL" id="LR796364">
    <property type="protein sequence ID" value="CAB4138978.1"/>
    <property type="molecule type" value="Genomic_DNA"/>
</dbReference>
<dbReference type="CDD" id="cd20175">
    <property type="entry name" value="ThyX"/>
    <property type="match status" value="1"/>
</dbReference>
<dbReference type="Pfam" id="PF02511">
    <property type="entry name" value="Thy1"/>
    <property type="match status" value="1"/>
</dbReference>
<dbReference type="NCBIfam" id="TIGR02170">
    <property type="entry name" value="thyX"/>
    <property type="match status" value="1"/>
</dbReference>
<dbReference type="InterPro" id="IPR003669">
    <property type="entry name" value="Thymidylate_synthase_ThyX"/>
</dbReference>
<evidence type="ECO:0000313" key="1">
    <source>
        <dbReference type="EMBL" id="CAB4138978.1"/>
    </source>
</evidence>
<dbReference type="SUPFAM" id="SSF69796">
    <property type="entry name" value="Thymidylate synthase-complementing protein Thy1"/>
    <property type="match status" value="1"/>
</dbReference>
<dbReference type="PROSITE" id="PS51331">
    <property type="entry name" value="THYX"/>
    <property type="match status" value="1"/>
</dbReference>
<proteinExistence type="predicted"/>
<name>A0A6J5LWU9_9CAUD</name>
<protein>
    <submittedName>
        <fullName evidence="1">THY1 Predicted alternative thymidylate synthase</fullName>
    </submittedName>
</protein>
<dbReference type="GO" id="GO:0050660">
    <property type="term" value="F:flavin adenine dinucleotide binding"/>
    <property type="evidence" value="ECO:0007669"/>
    <property type="project" value="InterPro"/>
</dbReference>
<dbReference type="InterPro" id="IPR036098">
    <property type="entry name" value="Thymidylate_synthase_ThyX_sf"/>
</dbReference>
<gene>
    <name evidence="1" type="ORF">UFOVP348_29</name>
</gene>
<dbReference type="Gene3D" id="3.30.1360.170">
    <property type="match status" value="1"/>
</dbReference>